<dbReference type="PANTHER" id="PTHR10509">
    <property type="entry name" value="O-METHYLTRANSFERASE-RELATED"/>
    <property type="match status" value="1"/>
</dbReference>
<dbReference type="InterPro" id="IPR050362">
    <property type="entry name" value="Cation-dep_OMT"/>
</dbReference>
<dbReference type="Pfam" id="PF01596">
    <property type="entry name" value="Methyltransf_3"/>
    <property type="match status" value="1"/>
</dbReference>
<dbReference type="RefSeq" id="WP_239671657.1">
    <property type="nucleotide sequence ID" value="NZ_CP049742.1"/>
</dbReference>
<feature type="binding site" evidence="4">
    <location>
        <position position="130"/>
    </location>
    <ligand>
        <name>S-adenosyl-L-methionine</name>
        <dbReference type="ChEBI" id="CHEBI:59789"/>
    </ligand>
</feature>
<evidence type="ECO:0000313" key="6">
    <source>
        <dbReference type="Proteomes" id="UP000593626"/>
    </source>
</evidence>
<dbReference type="GO" id="GO:0000287">
    <property type="term" value="F:magnesium ion binding"/>
    <property type="evidence" value="ECO:0007669"/>
    <property type="project" value="UniProtKB-UniRule"/>
</dbReference>
<feature type="binding site" evidence="4">
    <location>
        <position position="157"/>
    </location>
    <ligand>
        <name>Mg(2+)</name>
        <dbReference type="ChEBI" id="CHEBI:18420"/>
    </ligand>
</feature>
<feature type="binding site" evidence="4">
    <location>
        <position position="65"/>
    </location>
    <ligand>
        <name>S-adenosyl-L-methionine</name>
        <dbReference type="ChEBI" id="CHEBI:59789"/>
    </ligand>
</feature>
<evidence type="ECO:0000256" key="1">
    <source>
        <dbReference type="ARBA" id="ARBA00022603"/>
    </source>
</evidence>
<feature type="binding site" evidence="4">
    <location>
        <position position="82"/>
    </location>
    <ligand>
        <name>S-adenosyl-L-methionine</name>
        <dbReference type="ChEBI" id="CHEBI:59789"/>
    </ligand>
</feature>
<keyword evidence="4" id="KW-0479">Metal-binding</keyword>
<evidence type="ECO:0000313" key="5">
    <source>
        <dbReference type="EMBL" id="QPC46988.1"/>
    </source>
</evidence>
<dbReference type="EMBL" id="CP049742">
    <property type="protein sequence ID" value="QPC46988.1"/>
    <property type="molecule type" value="Genomic_DNA"/>
</dbReference>
<protein>
    <recommendedName>
        <fullName evidence="4">tRNA 5-hydroxyuridine methyltransferase</fullName>
        <ecNumber evidence="4">2.1.1.-</ecNumber>
    </recommendedName>
    <alternativeName>
        <fullName evidence="4">ho5U methyltransferase</fullName>
    </alternativeName>
</protein>
<dbReference type="Gene3D" id="3.40.50.150">
    <property type="entry name" value="Vaccinia Virus protein VP39"/>
    <property type="match status" value="1"/>
</dbReference>
<keyword evidence="2 4" id="KW-0808">Transferase</keyword>
<reference evidence="5 6" key="1">
    <citation type="submission" date="2019-07" db="EMBL/GenBank/DDBJ databases">
        <title>Genome sequence of 2 isolates from Red Sea Mangroves.</title>
        <authorList>
            <person name="Sefrji F."/>
            <person name="Michoud G."/>
            <person name="Merlino G."/>
            <person name="Daffonchio D."/>
        </authorList>
    </citation>
    <scope>NUCLEOTIDE SEQUENCE [LARGE SCALE GENOMIC DNA]</scope>
    <source>
        <strain evidence="5 6">R1DC41</strain>
    </source>
</reference>
<sequence>MENAITNYLSELVQPRESLFQDMEQYATEHHVPIMDIVGMETLLQLLRVQKPKKILEVGAAIGYSGLRMADTLPNVTIITIERDEERATVAKQYIQTSNLAEQISLIQGDALEVVEEVKMHGPYDAIFIDAAKGQYQRFFDLYAPMLSEQGVIYTDNVLFKGLVATPEEEVEQIEPKRIRQLVKKIKSYNHWLMNHEEYYTMIVPVGDGLAITTRRVRPNEEA</sequence>
<keyword evidence="1 4" id="KW-0489">Methyltransferase</keyword>
<keyword evidence="6" id="KW-1185">Reference proteome</keyword>
<keyword evidence="3 4" id="KW-0949">S-adenosyl-L-methionine</keyword>
<keyword evidence="4" id="KW-0819">tRNA processing</keyword>
<comment type="similarity">
    <text evidence="4">Belongs to the class I-like SAM-binding methyltransferase superfamily. Cation-dependent O-methyltransferase family.</text>
</comment>
<accession>A0A7S8HFM5</accession>
<dbReference type="GO" id="GO:0016300">
    <property type="term" value="F:tRNA (uridine) methyltransferase activity"/>
    <property type="evidence" value="ECO:0007669"/>
    <property type="project" value="UniProtKB-UniRule"/>
</dbReference>
<dbReference type="HAMAP" id="MF_02217">
    <property type="entry name" value="TrmR_methyltr"/>
    <property type="match status" value="1"/>
</dbReference>
<comment type="subunit">
    <text evidence="4">Homodimer.</text>
</comment>
<dbReference type="GO" id="GO:0008171">
    <property type="term" value="F:O-methyltransferase activity"/>
    <property type="evidence" value="ECO:0007669"/>
    <property type="project" value="InterPro"/>
</dbReference>
<name>A0A7S8HFM5_9BACI</name>
<dbReference type="PROSITE" id="PS51682">
    <property type="entry name" value="SAM_OMT_I"/>
    <property type="match status" value="1"/>
</dbReference>
<evidence type="ECO:0000256" key="3">
    <source>
        <dbReference type="ARBA" id="ARBA00022691"/>
    </source>
</evidence>
<gene>
    <name evidence="4" type="primary">trmR</name>
    <name evidence="5" type="ORF">G8O30_08440</name>
</gene>
<comment type="function">
    <text evidence="4">Catalyzes the methylation of 5-hydroxyuridine (ho5U) to form 5-methoxyuridine (mo5U) at position 34 in tRNAs.</text>
</comment>
<dbReference type="SUPFAM" id="SSF53335">
    <property type="entry name" value="S-adenosyl-L-methionine-dependent methyltransferases"/>
    <property type="match status" value="1"/>
</dbReference>
<dbReference type="GO" id="GO:0008757">
    <property type="term" value="F:S-adenosylmethionine-dependent methyltransferase activity"/>
    <property type="evidence" value="ECO:0007669"/>
    <property type="project" value="TreeGrafter"/>
</dbReference>
<dbReference type="Proteomes" id="UP000593626">
    <property type="component" value="Chromosome"/>
</dbReference>
<evidence type="ECO:0000256" key="2">
    <source>
        <dbReference type="ARBA" id="ARBA00022679"/>
    </source>
</evidence>
<dbReference type="InterPro" id="IPR029063">
    <property type="entry name" value="SAM-dependent_MTases_sf"/>
</dbReference>
<dbReference type="InterPro" id="IPR002935">
    <property type="entry name" value="SAM_O-MeTrfase"/>
</dbReference>
<feature type="binding site" evidence="4">
    <location>
        <position position="130"/>
    </location>
    <ligand>
        <name>Mg(2+)</name>
        <dbReference type="ChEBI" id="CHEBI:18420"/>
    </ligand>
</feature>
<dbReference type="AlphaFoldDB" id="A0A7S8HFM5"/>
<proteinExistence type="inferred from homology"/>
<organism evidence="5 6">
    <name type="scientific">Mangrovibacillus cuniculi</name>
    <dbReference type="NCBI Taxonomy" id="2593652"/>
    <lineage>
        <taxon>Bacteria</taxon>
        <taxon>Bacillati</taxon>
        <taxon>Bacillota</taxon>
        <taxon>Bacilli</taxon>
        <taxon>Bacillales</taxon>
        <taxon>Bacillaceae</taxon>
        <taxon>Mangrovibacillus</taxon>
    </lineage>
</organism>
<dbReference type="KEGG" id="mcui:G8O30_08440"/>
<feature type="binding site" evidence="4">
    <location>
        <position position="156"/>
    </location>
    <ligand>
        <name>Mg(2+)</name>
        <dbReference type="ChEBI" id="CHEBI:18420"/>
    </ligand>
</feature>
<dbReference type="CDD" id="cd02440">
    <property type="entry name" value="AdoMet_MTases"/>
    <property type="match status" value="1"/>
</dbReference>
<feature type="binding site" evidence="4">
    <location>
        <position position="35"/>
    </location>
    <ligand>
        <name>S-adenosyl-L-methionine</name>
        <dbReference type="ChEBI" id="CHEBI:59789"/>
    </ligand>
</feature>
<dbReference type="EC" id="2.1.1.-" evidence="4"/>
<feature type="binding site" evidence="4">
    <location>
        <begin position="110"/>
        <end position="111"/>
    </location>
    <ligand>
        <name>S-adenosyl-L-methionine</name>
        <dbReference type="ChEBI" id="CHEBI:59789"/>
    </ligand>
</feature>
<dbReference type="InterPro" id="IPR043675">
    <property type="entry name" value="TrmR_methyltr"/>
</dbReference>
<dbReference type="GO" id="GO:0030488">
    <property type="term" value="P:tRNA methylation"/>
    <property type="evidence" value="ECO:0007669"/>
    <property type="project" value="UniProtKB-UniRule"/>
</dbReference>
<keyword evidence="4" id="KW-0460">Magnesium</keyword>
<comment type="catalytic activity">
    <reaction evidence="4">
        <text>5-hydroxyuridine(34) in tRNA + S-adenosyl-L-methionine = 5-methoxyuridine(34) in tRNA + S-adenosyl-L-homocysteine + H(+)</text>
        <dbReference type="Rhea" id="RHEA:60524"/>
        <dbReference type="Rhea" id="RHEA-COMP:13381"/>
        <dbReference type="Rhea" id="RHEA-COMP:15591"/>
        <dbReference type="ChEBI" id="CHEBI:15378"/>
        <dbReference type="ChEBI" id="CHEBI:57856"/>
        <dbReference type="ChEBI" id="CHEBI:59789"/>
        <dbReference type="ChEBI" id="CHEBI:136877"/>
        <dbReference type="ChEBI" id="CHEBI:143860"/>
    </reaction>
</comment>
<evidence type="ECO:0000256" key="4">
    <source>
        <dbReference type="HAMAP-Rule" id="MF_02217"/>
    </source>
</evidence>
<dbReference type="PANTHER" id="PTHR10509:SF14">
    <property type="entry name" value="CAFFEOYL-COA O-METHYLTRANSFERASE 3-RELATED"/>
    <property type="match status" value="1"/>
</dbReference>